<keyword evidence="4" id="KW-1185">Reference proteome</keyword>
<comment type="caution">
    <text evidence="3">The sequence shown here is derived from an EMBL/GenBank/DDBJ whole genome shotgun (WGS) entry which is preliminary data.</text>
</comment>
<evidence type="ECO:0000313" key="3">
    <source>
        <dbReference type="EMBL" id="KAI6648067.1"/>
    </source>
</evidence>
<dbReference type="Gene3D" id="2.40.160.110">
    <property type="match status" value="1"/>
</dbReference>
<organism evidence="3 4">
    <name type="scientific">Oopsacas minuta</name>
    <dbReference type="NCBI Taxonomy" id="111878"/>
    <lineage>
        <taxon>Eukaryota</taxon>
        <taxon>Metazoa</taxon>
        <taxon>Porifera</taxon>
        <taxon>Hexactinellida</taxon>
        <taxon>Hexasterophora</taxon>
        <taxon>Lyssacinosida</taxon>
        <taxon>Leucopsacidae</taxon>
        <taxon>Oopsacas</taxon>
    </lineage>
</organism>
<keyword evidence="1" id="KW-0472">Membrane</keyword>
<dbReference type="Proteomes" id="UP001165289">
    <property type="component" value="Unassembled WGS sequence"/>
</dbReference>
<gene>
    <name evidence="3" type="ORF">LOD99_8269</name>
</gene>
<name>A0AAV7JH38_9METZ</name>
<keyword evidence="2" id="KW-0732">Signal</keyword>
<evidence type="ECO:0000313" key="4">
    <source>
        <dbReference type="Proteomes" id="UP001165289"/>
    </source>
</evidence>
<evidence type="ECO:0000256" key="1">
    <source>
        <dbReference type="SAM" id="Phobius"/>
    </source>
</evidence>
<dbReference type="AlphaFoldDB" id="A0AAV7JH38"/>
<accession>A0AAV7JH38</accession>
<dbReference type="EMBL" id="JAKMXF010000333">
    <property type="protein sequence ID" value="KAI6648067.1"/>
    <property type="molecule type" value="Genomic_DNA"/>
</dbReference>
<evidence type="ECO:0000256" key="2">
    <source>
        <dbReference type="SAM" id="SignalP"/>
    </source>
</evidence>
<feature type="chain" id="PRO_5043989522" evidence="2">
    <location>
        <begin position="19"/>
        <end position="231"/>
    </location>
</feature>
<sequence length="231" mass="26390">MLFILPTLLLLQILSVTSYRYDYPSGTTLPILSLDMLASFTLNSTHTVHLQANTSFLVYHTSDNLSISFLLEESTQSRFTFLFTSEVTTWKLSGANFFYISNGTEISEERDQLLMELGDSLPIPLQRNHSYFCEVPFSHSSDSFLSNVEVSRIQFQIFQPSSEFSEPQVCLIAYNQYLIPTLFAFSLLLFLTIVVIINGVYHSIRKYGNKILKKNVYSVIPLKDTETETTK</sequence>
<feature type="signal peptide" evidence="2">
    <location>
        <begin position="1"/>
        <end position="18"/>
    </location>
</feature>
<proteinExistence type="predicted"/>
<keyword evidence="1" id="KW-0812">Transmembrane</keyword>
<keyword evidence="1" id="KW-1133">Transmembrane helix</keyword>
<protein>
    <submittedName>
        <fullName evidence="3">Uncharacterized protein</fullName>
    </submittedName>
</protein>
<feature type="transmembrane region" description="Helical" evidence="1">
    <location>
        <begin position="177"/>
        <end position="201"/>
    </location>
</feature>
<reference evidence="3 4" key="1">
    <citation type="journal article" date="2023" name="BMC Biol.">
        <title>The compact genome of the sponge Oopsacas minuta (Hexactinellida) is lacking key metazoan core genes.</title>
        <authorList>
            <person name="Santini S."/>
            <person name="Schenkelaars Q."/>
            <person name="Jourda C."/>
            <person name="Duchesne M."/>
            <person name="Belahbib H."/>
            <person name="Rocher C."/>
            <person name="Selva M."/>
            <person name="Riesgo A."/>
            <person name="Vervoort M."/>
            <person name="Leys S.P."/>
            <person name="Kodjabachian L."/>
            <person name="Le Bivic A."/>
            <person name="Borchiellini C."/>
            <person name="Claverie J.M."/>
            <person name="Renard E."/>
        </authorList>
    </citation>
    <scope>NUCLEOTIDE SEQUENCE [LARGE SCALE GENOMIC DNA]</scope>
    <source>
        <strain evidence="3">SPO-2</strain>
    </source>
</reference>